<dbReference type="InterPro" id="IPR021342">
    <property type="entry name" value="DUF2959"/>
</dbReference>
<proteinExistence type="predicted"/>
<keyword evidence="1" id="KW-0175">Coiled coil</keyword>
<evidence type="ECO:0000256" key="2">
    <source>
        <dbReference type="SAM" id="SignalP"/>
    </source>
</evidence>
<protein>
    <submittedName>
        <fullName evidence="3">DUF2959 domain-containing protein</fullName>
    </submittedName>
</protein>
<dbReference type="PROSITE" id="PS51257">
    <property type="entry name" value="PROKAR_LIPOPROTEIN"/>
    <property type="match status" value="1"/>
</dbReference>
<dbReference type="AlphaFoldDB" id="A0AAV3U180"/>
<feature type="coiled-coil region" evidence="1">
    <location>
        <begin position="177"/>
        <end position="204"/>
    </location>
</feature>
<feature type="signal peptide" evidence="2">
    <location>
        <begin position="1"/>
        <end position="25"/>
    </location>
</feature>
<sequence>MARLAQLVLITFALALAGCSTAYYAAWEKLGVEKRDLMVDRVEDAQEAQEDGKEQFATALEQFKSVVEFDGGDLEDYYDSLNSELENSQEAAEEITGRINDVEDVAEDLFKEWENELDQYTNANFRRDSAAKLNETRSQYQRLITSMRRAESSIEPVLAVLNDNVLYLKHNLNARAIASLKGELATVNQNVDKLMSNMQAAIDESNSFIQSLNN</sequence>
<evidence type="ECO:0000313" key="3">
    <source>
        <dbReference type="EMBL" id="GAA4940334.1"/>
    </source>
</evidence>
<dbReference type="Proteomes" id="UP001409585">
    <property type="component" value="Unassembled WGS sequence"/>
</dbReference>
<feature type="coiled-coil region" evidence="1">
    <location>
        <begin position="78"/>
        <end position="123"/>
    </location>
</feature>
<name>A0AAV3U180_9ALTE</name>
<comment type="caution">
    <text evidence="3">The sequence shown here is derived from an EMBL/GenBank/DDBJ whole genome shotgun (WGS) entry which is preliminary data.</text>
</comment>
<dbReference type="EMBL" id="BAABLX010000011">
    <property type="protein sequence ID" value="GAA4940334.1"/>
    <property type="molecule type" value="Genomic_DNA"/>
</dbReference>
<evidence type="ECO:0000256" key="1">
    <source>
        <dbReference type="SAM" id="Coils"/>
    </source>
</evidence>
<feature type="chain" id="PRO_5043898606" evidence="2">
    <location>
        <begin position="26"/>
        <end position="214"/>
    </location>
</feature>
<dbReference type="Pfam" id="PF11172">
    <property type="entry name" value="DUF2959"/>
    <property type="match status" value="1"/>
</dbReference>
<gene>
    <name evidence="3" type="ORF">GCM10025791_18280</name>
</gene>
<dbReference type="Gene3D" id="1.20.5.300">
    <property type="match status" value="1"/>
</dbReference>
<dbReference type="RefSeq" id="WP_345420519.1">
    <property type="nucleotide sequence ID" value="NZ_AP031496.1"/>
</dbReference>
<accession>A0AAV3U180</accession>
<keyword evidence="4" id="KW-1185">Reference proteome</keyword>
<organism evidence="3 4">
    <name type="scientific">Halioxenophilus aromaticivorans</name>
    <dbReference type="NCBI Taxonomy" id="1306992"/>
    <lineage>
        <taxon>Bacteria</taxon>
        <taxon>Pseudomonadati</taxon>
        <taxon>Pseudomonadota</taxon>
        <taxon>Gammaproteobacteria</taxon>
        <taxon>Alteromonadales</taxon>
        <taxon>Alteromonadaceae</taxon>
        <taxon>Halioxenophilus</taxon>
    </lineage>
</organism>
<reference evidence="4" key="1">
    <citation type="journal article" date="2019" name="Int. J. Syst. Evol. Microbiol.">
        <title>The Global Catalogue of Microorganisms (GCM) 10K type strain sequencing project: providing services to taxonomists for standard genome sequencing and annotation.</title>
        <authorList>
            <consortium name="The Broad Institute Genomics Platform"/>
            <consortium name="The Broad Institute Genome Sequencing Center for Infectious Disease"/>
            <person name="Wu L."/>
            <person name="Ma J."/>
        </authorList>
    </citation>
    <scope>NUCLEOTIDE SEQUENCE [LARGE SCALE GENOMIC DNA]</scope>
    <source>
        <strain evidence="4">JCM 19134</strain>
    </source>
</reference>
<keyword evidence="2" id="KW-0732">Signal</keyword>
<dbReference type="SUPFAM" id="SSF58100">
    <property type="entry name" value="Bacterial hemolysins"/>
    <property type="match status" value="1"/>
</dbReference>
<evidence type="ECO:0000313" key="4">
    <source>
        <dbReference type="Proteomes" id="UP001409585"/>
    </source>
</evidence>